<comment type="similarity">
    <text evidence="2">Belongs to the phage GPA family.</text>
</comment>
<evidence type="ECO:0000256" key="5">
    <source>
        <dbReference type="ARBA" id="ARBA00022759"/>
    </source>
</evidence>
<dbReference type="GO" id="GO:0016787">
    <property type="term" value="F:hydrolase activity"/>
    <property type="evidence" value="ECO:0007669"/>
    <property type="project" value="UniProtKB-KW"/>
</dbReference>
<comment type="function">
    <text evidence="1">Possible endonuclease which induces a single-strand cut and initiates DNA replication.</text>
</comment>
<keyword evidence="6" id="KW-0378">Hydrolase</keyword>
<evidence type="ECO:0000259" key="7">
    <source>
        <dbReference type="Pfam" id="PF05840"/>
    </source>
</evidence>
<reference evidence="9" key="1">
    <citation type="submission" date="2019-07" db="EMBL/GenBank/DDBJ databases">
        <title>Complete Genome Sequences of Vibrion rotiferianus strain AM7.</title>
        <authorList>
            <person name="Miyazaki K."/>
            <person name="Wiseschart A."/>
            <person name="Pootanakit K."/>
            <person name="Ishimori K."/>
            <person name="Kitahara K."/>
        </authorList>
    </citation>
    <scope>NUCLEOTIDE SEQUENCE [LARGE SCALE GENOMIC DNA]</scope>
    <source>
        <strain evidence="9">AM7</strain>
    </source>
</reference>
<evidence type="ECO:0000313" key="8">
    <source>
        <dbReference type="EMBL" id="BBL91806.1"/>
    </source>
</evidence>
<organism evidence="8 9">
    <name type="scientific">Vibrio rotiferianus</name>
    <dbReference type="NCBI Taxonomy" id="190895"/>
    <lineage>
        <taxon>Bacteria</taxon>
        <taxon>Pseudomonadati</taxon>
        <taxon>Pseudomonadota</taxon>
        <taxon>Gammaproteobacteria</taxon>
        <taxon>Vibrionales</taxon>
        <taxon>Vibrionaceae</taxon>
        <taxon>Vibrio</taxon>
    </lineage>
</organism>
<dbReference type="Pfam" id="PF05840">
    <property type="entry name" value="Phage_GPA"/>
    <property type="match status" value="1"/>
</dbReference>
<feature type="domain" description="Replication gene A protein-like" evidence="7">
    <location>
        <begin position="206"/>
        <end position="543"/>
    </location>
</feature>
<protein>
    <recommendedName>
        <fullName evidence="7">Replication gene A protein-like domain-containing protein</fullName>
    </recommendedName>
</protein>
<proteinExistence type="inferred from homology"/>
<gene>
    <name evidence="8" type="ORF">VroAM7_44590</name>
</gene>
<dbReference type="Proteomes" id="UP000315115">
    <property type="component" value="Chromosome 2"/>
</dbReference>
<dbReference type="EMBL" id="AP019799">
    <property type="protein sequence ID" value="BBL91806.1"/>
    <property type="molecule type" value="Genomic_DNA"/>
</dbReference>
<evidence type="ECO:0000256" key="4">
    <source>
        <dbReference type="ARBA" id="ARBA00022722"/>
    </source>
</evidence>
<name>A0A510IH96_9VIBR</name>
<sequence length="882" mass="101702">MNTTKEPTEIELLDLDKFGFDHDYKRAASLACQSWGSMHVFPQPPKTIADACFGARRFDEVQEPDDLSVLERQLFEVNPRDHEWRKKFFHDVPAYLAKYFAKRYIDTFEKTGANDANTFLRQKMQPATERVRLVMQKYNDLPTTQKIALLSKELGDDEDPFHPMFFTEYGNPEDIQRKQVSFDFVQAEKNRKPVKNRILAELEQDELKEMAFKIGKIMNARFQIISSKLASITEAELEKDKTFCPVVEGYHQLAAFTSEFGIKPPCKYKKQNELSALQDISRMISEKWWFGRLVKARKIMREHLAIAMGQVSSKASAYASWDCVREHQEQQKRNWEYIKQCELFDEENEEKADLAEMVLKSVSNPAIRRHELMVRCRGCENIGNELGLQGLFLTLTTPSKYHNSYKKGGFIDHWNGASPREAQSYLNNVWQRIRAKLGREEIRWFGVRVAEPHHDGTPHWHLLIWVKPEDVMEVRDIFISYATLEDRGELHPQYEKEKQKPFRKGSYVGPMDYRPRCDFGYIDPEKGTATGYIAKYISKNIDGFAMDDEVSDETGKSVKDMAKNVSAWKSRWAIRQFQFFGGAPVTTYRELRRFASQNKKAFMEYVFMQERADLLDMYYMLHRYAVGPVKPEHLLTNKELVDVIGKNYQARIQSDEACIVDTMKAADHGNWQGYIMGQGGPFVKREDLLITNSYQVLPFSSPHGEDVRKIEGFQTPEAVVKTRTKVWTIQKKSKVEAEAEAITQGSAATAIGAYGTSRSSVNNCTEPEKVQVCDQLTRLLDPVNKRANKSPNIDEAALAALLKGSSIRVDSERSLQIRPAELDEHGNIRPAQLVEVTRTPAEDRSWMNFEGWDDVFVQPENKGYQQPDLSFFPEMEDGWPLA</sequence>
<accession>A0A510IH96</accession>
<keyword evidence="5" id="KW-0255">Endonuclease</keyword>
<keyword evidence="3" id="KW-0235">DNA replication</keyword>
<evidence type="ECO:0000256" key="2">
    <source>
        <dbReference type="ARBA" id="ARBA00009260"/>
    </source>
</evidence>
<dbReference type="GO" id="GO:0006260">
    <property type="term" value="P:DNA replication"/>
    <property type="evidence" value="ECO:0007669"/>
    <property type="project" value="UniProtKB-KW"/>
</dbReference>
<dbReference type="InterPro" id="IPR008766">
    <property type="entry name" value="Replication_gene_A-like"/>
</dbReference>
<evidence type="ECO:0000256" key="1">
    <source>
        <dbReference type="ARBA" id="ARBA00003293"/>
    </source>
</evidence>
<evidence type="ECO:0000313" key="9">
    <source>
        <dbReference type="Proteomes" id="UP000315115"/>
    </source>
</evidence>
<keyword evidence="4" id="KW-0540">Nuclease</keyword>
<dbReference type="AlphaFoldDB" id="A0A510IH96"/>
<evidence type="ECO:0000256" key="3">
    <source>
        <dbReference type="ARBA" id="ARBA00022705"/>
    </source>
</evidence>
<evidence type="ECO:0000256" key="6">
    <source>
        <dbReference type="ARBA" id="ARBA00022801"/>
    </source>
</evidence>
<dbReference type="GO" id="GO:0004519">
    <property type="term" value="F:endonuclease activity"/>
    <property type="evidence" value="ECO:0007669"/>
    <property type="project" value="UniProtKB-KW"/>
</dbReference>